<dbReference type="EMBL" id="CP107020">
    <property type="protein sequence ID" value="UYG16917.1"/>
    <property type="molecule type" value="Genomic_DNA"/>
</dbReference>
<dbReference type="PANTHER" id="PTHR30563">
    <property type="entry name" value="DNA RECOMBINATION PROTEIN RMUC"/>
    <property type="match status" value="1"/>
</dbReference>
<evidence type="ECO:0000313" key="7">
    <source>
        <dbReference type="Proteomes" id="UP001164305"/>
    </source>
</evidence>
<feature type="region of interest" description="Disordered" evidence="5">
    <location>
        <begin position="376"/>
        <end position="420"/>
    </location>
</feature>
<evidence type="ECO:0000256" key="4">
    <source>
        <dbReference type="ARBA" id="ARBA00023172"/>
    </source>
</evidence>
<keyword evidence="3" id="KW-0175">Coiled coil</keyword>
<evidence type="ECO:0000313" key="6">
    <source>
        <dbReference type="EMBL" id="UYG16917.1"/>
    </source>
</evidence>
<name>A0ABY6G1D2_9MICO</name>
<sequence length="420" mass="45179">MNASVALLLGLLLGIALGVLGAWLVLRERIAMTERMTERLGSDRTGLDAAAAQAVRESSGQLLALAGERFDRDSARREATDHAREATLQRTLGPIVESLGQLERSMARTEAARQQADGDLTAQLRELARRSQELGRGTNALTAALRAPTARGRWGEVQLRRIVEAAGMLDHVDFTEQHSGRAVSGDAGQRPDMVVHLAGDRHVVIDAKAPMDAYLDAIEADDPQASASSRRAHAKALRGHVDRLGAKAYWSALGDSPEFVVLFVPSDGVLAAALEADPGLLEHAFSQDVVVASPATLVALLRTVAHTWRTDALNRDARTVLDAGRELHHRLGTMTSHLSRLGRALDTSVASFNDTVGSLQSRVLVTARRFEEMSLVSSPLEDPEQLTRRARRLSEEEIADLAGGSRSEGRDEEGTASATA</sequence>
<comment type="function">
    <text evidence="1">Involved in DNA recombination.</text>
</comment>
<dbReference type="Pfam" id="PF02646">
    <property type="entry name" value="RmuC"/>
    <property type="match status" value="1"/>
</dbReference>
<organism evidence="6 7">
    <name type="scientific">Brachybacterium huguangmaarense</name>
    <dbReference type="NCBI Taxonomy" id="1652028"/>
    <lineage>
        <taxon>Bacteria</taxon>
        <taxon>Bacillati</taxon>
        <taxon>Actinomycetota</taxon>
        <taxon>Actinomycetes</taxon>
        <taxon>Micrococcales</taxon>
        <taxon>Dermabacteraceae</taxon>
        <taxon>Brachybacterium</taxon>
    </lineage>
</organism>
<evidence type="ECO:0000256" key="2">
    <source>
        <dbReference type="ARBA" id="ARBA00009840"/>
    </source>
</evidence>
<protein>
    <submittedName>
        <fullName evidence="6">DNA recombination protein RmuC</fullName>
    </submittedName>
</protein>
<keyword evidence="4" id="KW-0233">DNA recombination</keyword>
<evidence type="ECO:0000256" key="5">
    <source>
        <dbReference type="SAM" id="MobiDB-lite"/>
    </source>
</evidence>
<evidence type="ECO:0000256" key="3">
    <source>
        <dbReference type="ARBA" id="ARBA00023054"/>
    </source>
</evidence>
<reference evidence="6" key="1">
    <citation type="submission" date="2022-10" db="EMBL/GenBank/DDBJ databases">
        <title>Whole-Genome Sequencing of Brachybacterium huguangmaarense BRM-3, Isolated from Betula schmidtii.</title>
        <authorList>
            <person name="Haam D."/>
        </authorList>
    </citation>
    <scope>NUCLEOTIDE SEQUENCE</scope>
    <source>
        <strain evidence="6">BRM-3</strain>
    </source>
</reference>
<dbReference type="PANTHER" id="PTHR30563:SF0">
    <property type="entry name" value="DNA RECOMBINATION PROTEIN RMUC"/>
    <property type="match status" value="1"/>
</dbReference>
<accession>A0ABY6G1D2</accession>
<comment type="similarity">
    <text evidence="2">Belongs to the RmuC family.</text>
</comment>
<keyword evidence="7" id="KW-1185">Reference proteome</keyword>
<gene>
    <name evidence="6" type="ORF">BRM3_00300</name>
</gene>
<proteinExistence type="inferred from homology"/>
<dbReference type="InterPro" id="IPR003798">
    <property type="entry name" value="DNA_recombination_RmuC"/>
</dbReference>
<dbReference type="RefSeq" id="WP_263594129.1">
    <property type="nucleotide sequence ID" value="NZ_CP107020.1"/>
</dbReference>
<dbReference type="Proteomes" id="UP001164305">
    <property type="component" value="Chromosome"/>
</dbReference>
<evidence type="ECO:0000256" key="1">
    <source>
        <dbReference type="ARBA" id="ARBA00003416"/>
    </source>
</evidence>